<dbReference type="Pfam" id="PF12775">
    <property type="entry name" value="AAA_7"/>
    <property type="match status" value="1"/>
</dbReference>
<dbReference type="InterPro" id="IPR027417">
    <property type="entry name" value="P-loop_NTPase"/>
</dbReference>
<evidence type="ECO:0000259" key="5">
    <source>
        <dbReference type="Pfam" id="PF25273"/>
    </source>
</evidence>
<feature type="domain" description="Dynein heavy chain 3 AAA+ lid" evidence="4">
    <location>
        <begin position="740"/>
        <end position="820"/>
    </location>
</feature>
<feature type="domain" description="DUF7869" evidence="5">
    <location>
        <begin position="36"/>
        <end position="166"/>
    </location>
</feature>
<dbReference type="PANTHER" id="PTHR22878">
    <property type="entry name" value="DYNEIN HEAVY CHAIN 6, AXONEMAL-LIKE-RELATED"/>
    <property type="match status" value="1"/>
</dbReference>
<reference evidence="6" key="1">
    <citation type="submission" date="2025-08" db="UniProtKB">
        <authorList>
            <consortium name="RefSeq"/>
        </authorList>
    </citation>
    <scope>IDENTIFICATION</scope>
    <source>
        <tissue evidence="6">Whole insect</tissue>
    </source>
</reference>
<evidence type="ECO:0000259" key="2">
    <source>
        <dbReference type="Pfam" id="PF12780"/>
    </source>
</evidence>
<dbReference type="Gene3D" id="1.20.920.30">
    <property type="match status" value="1"/>
</dbReference>
<name>A0A6P7GHX3_DIAVI</name>
<dbReference type="InParanoid" id="A0A6P7GHX3"/>
<sequence length="916" mass="105945">MQQCLPTPNLVTSVAFYKRQLWTFTNHMWHEVISGKGANQIGSCLYKHLVDLPTDITHVILYSDTCGGQNKNTHVMATFFTLLQNSRHLKTMDHNFLIAGHTHMECDNDHSKIERTRKRYGTSINHPYDWMQLVRQTGKGKPFVVKEMKREDFYDYASLFKTSLQQKTVNEEGEKFVWWNVKWLRYNKEQCGILYYKTSLNPLEPFKKVIFQRRGRNTVSLTPIHCHEGPVAISEKKERNLIELLPLKFFMTSTKVCLAKVMTDGILPCLVRLGINAPNKDRRWYVFDGPVDAVWIENMNTVLDDNKKLCLSSGEIIKLRDTMTMMFEVADLAVASPATVSRCGMVYLEPAVLGLDPFVTCWLKRLPELAKPFEKTLKTLIYFYAIPAIHFVRNSLKEVLTSVDSALLMTFLRLLDFRLAPLSGRDNKPPPPPQFLLLIKDLMVPWIIFSVVWSIGCTCDYAGRVKFDEWIRNKIKERKDEVVFPVKSIIIYDYKLHDGGFTDVTTDGEPHPPSWRSWMENIEEYKITRDMKYSDIEVPTVNNVRNAELLGIVLSNEDNVLAVGPTGTGKTLTVIGKLSKNMHKKFICDFFSFSARTTANQTQDLIDSKLDRRRRGVFGPPVLKRQIFFIDDFNMPALEVFGAQPPIELIRQWMDFGGWYDRKNIGEFRKIIDINFVAAMGPPGGGRNPVTARLLRHFHYLTFLEMEDDSKLKIFGTILDFWLHRAPEGFEKYFNQMLTSTLTVYTTILHELLPTPAKTHYTFNLRDLSKVFQGILMFDAENLQDIGEMLRLWYHENCRIFQDRLINDEDRNWFDALLKSEIERRYRLKSEEVLGTTDILFGDFIDPSVGVGPYVQITDFEKLSDALNYYLEDYNLQSTKPMKLVLFLDAMIHISRISRIIRQPLGNALLLGMGGS</sequence>
<dbReference type="Pfam" id="PF12780">
    <property type="entry name" value="AAA_8"/>
    <property type="match status" value="1"/>
</dbReference>
<dbReference type="GO" id="GO:0007018">
    <property type="term" value="P:microtubule-based movement"/>
    <property type="evidence" value="ECO:0007669"/>
    <property type="project" value="InterPro"/>
</dbReference>
<dbReference type="SUPFAM" id="SSF52540">
    <property type="entry name" value="P-loop containing nucleoside triphosphate hydrolases"/>
    <property type="match status" value="2"/>
</dbReference>
<dbReference type="Pfam" id="PF17857">
    <property type="entry name" value="AAA_lid_1"/>
    <property type="match status" value="1"/>
</dbReference>
<protein>
    <submittedName>
        <fullName evidence="6">Dynein heavy chain 1, axonemal-like</fullName>
    </submittedName>
</protein>
<dbReference type="Gene3D" id="1.10.472.130">
    <property type="match status" value="1"/>
</dbReference>
<dbReference type="GO" id="GO:0051959">
    <property type="term" value="F:dynein light intermediate chain binding"/>
    <property type="evidence" value="ECO:0007669"/>
    <property type="project" value="InterPro"/>
</dbReference>
<organism evidence="6">
    <name type="scientific">Diabrotica virgifera virgifera</name>
    <name type="common">western corn rootworm</name>
    <dbReference type="NCBI Taxonomy" id="50390"/>
    <lineage>
        <taxon>Eukaryota</taxon>
        <taxon>Metazoa</taxon>
        <taxon>Ecdysozoa</taxon>
        <taxon>Arthropoda</taxon>
        <taxon>Hexapoda</taxon>
        <taxon>Insecta</taxon>
        <taxon>Pterygota</taxon>
        <taxon>Neoptera</taxon>
        <taxon>Endopterygota</taxon>
        <taxon>Coleoptera</taxon>
        <taxon>Polyphaga</taxon>
        <taxon>Cucujiformia</taxon>
        <taxon>Chrysomeloidea</taxon>
        <taxon>Chrysomelidae</taxon>
        <taxon>Galerucinae</taxon>
        <taxon>Diabroticina</taxon>
        <taxon>Diabroticites</taxon>
        <taxon>Diabrotica</taxon>
    </lineage>
</organism>
<dbReference type="Gene3D" id="3.40.50.300">
    <property type="entry name" value="P-loop containing nucleotide triphosphate hydrolases"/>
    <property type="match status" value="2"/>
</dbReference>
<feature type="domain" description="Dynein heavy chain AAA 5 extension" evidence="3">
    <location>
        <begin position="379"/>
        <end position="497"/>
    </location>
</feature>
<dbReference type="InterPro" id="IPR041589">
    <property type="entry name" value="DNAH3_AAA_lid_1"/>
</dbReference>
<dbReference type="Pfam" id="PF17852">
    <property type="entry name" value="Dynein_AAA_lid"/>
    <property type="match status" value="1"/>
</dbReference>
<dbReference type="GO" id="GO:0030286">
    <property type="term" value="C:dynein complex"/>
    <property type="evidence" value="ECO:0007669"/>
    <property type="project" value="InterPro"/>
</dbReference>
<evidence type="ECO:0000256" key="1">
    <source>
        <dbReference type="ARBA" id="ARBA00008887"/>
    </source>
</evidence>
<gene>
    <name evidence="6" type="primary">LOC114339065</name>
</gene>
<dbReference type="InterPro" id="IPR041466">
    <property type="entry name" value="Dynein_AAA5_ext"/>
</dbReference>
<feature type="non-terminal residue" evidence="6">
    <location>
        <position position="916"/>
    </location>
</feature>
<dbReference type="RefSeq" id="XP_028145492.1">
    <property type="nucleotide sequence ID" value="XM_028289691.1"/>
</dbReference>
<dbReference type="FunFam" id="1.20.920.30:FF:000005">
    <property type="entry name" value="Dynein, axonemal, heavy chain 2"/>
    <property type="match status" value="1"/>
</dbReference>
<dbReference type="InterPro" id="IPR026983">
    <property type="entry name" value="DHC"/>
</dbReference>
<feature type="domain" description="Dynein heavy chain AAA module D4" evidence="2">
    <location>
        <begin position="882"/>
        <end position="916"/>
    </location>
</feature>
<dbReference type="Pfam" id="PF25273">
    <property type="entry name" value="DUF7869"/>
    <property type="match status" value="1"/>
</dbReference>
<evidence type="ECO:0000259" key="3">
    <source>
        <dbReference type="Pfam" id="PF17852"/>
    </source>
</evidence>
<dbReference type="InterPro" id="IPR024317">
    <property type="entry name" value="Dynein_heavy_chain_D4_dom"/>
</dbReference>
<dbReference type="PANTHER" id="PTHR22878:SF73">
    <property type="entry name" value="DYNEIN AXONEMAL HEAVY CHAIN 1"/>
    <property type="match status" value="1"/>
</dbReference>
<comment type="similarity">
    <text evidence="1">Belongs to the dynein heavy chain family.</text>
</comment>
<accession>A0A6P7GHX3</accession>
<proteinExistence type="inferred from homology"/>
<evidence type="ECO:0000259" key="4">
    <source>
        <dbReference type="Pfam" id="PF17857"/>
    </source>
</evidence>
<dbReference type="InterPro" id="IPR057191">
    <property type="entry name" value="DUF7869"/>
</dbReference>
<evidence type="ECO:0000313" key="6">
    <source>
        <dbReference type="RefSeq" id="XP_028145492.1"/>
    </source>
</evidence>
<dbReference type="GO" id="GO:0045505">
    <property type="term" value="F:dynein intermediate chain binding"/>
    <property type="evidence" value="ECO:0007669"/>
    <property type="project" value="InterPro"/>
</dbReference>
<dbReference type="AlphaFoldDB" id="A0A6P7GHX3"/>